<dbReference type="EMBL" id="JACGCM010001011">
    <property type="protein sequence ID" value="KAF6162729.1"/>
    <property type="molecule type" value="Genomic_DNA"/>
</dbReference>
<name>A0A7J7N679_9MAGN</name>
<dbReference type="PANTHER" id="PTHR12734:SF0">
    <property type="entry name" value="18S RRNA (GUANINE-N(7))-METHYLTRANSFERASE-RELATED"/>
    <property type="match status" value="1"/>
</dbReference>
<evidence type="ECO:0000313" key="2">
    <source>
        <dbReference type="Proteomes" id="UP000541444"/>
    </source>
</evidence>
<accession>A0A7J7N679</accession>
<dbReference type="GO" id="GO:0016435">
    <property type="term" value="F:rRNA (guanine) methyltransferase activity"/>
    <property type="evidence" value="ECO:0007669"/>
    <property type="project" value="InterPro"/>
</dbReference>
<dbReference type="InterPro" id="IPR039769">
    <property type="entry name" value="Bud23-like"/>
</dbReference>
<protein>
    <submittedName>
        <fullName evidence="1">Uncharacterized protein</fullName>
    </submittedName>
</protein>
<dbReference type="SUPFAM" id="SSF53335">
    <property type="entry name" value="S-adenosyl-L-methionine-dependent methyltransferases"/>
    <property type="match status" value="1"/>
</dbReference>
<evidence type="ECO:0000313" key="1">
    <source>
        <dbReference type="EMBL" id="KAF6162729.1"/>
    </source>
</evidence>
<comment type="caution">
    <text evidence="1">The sequence shown here is derived from an EMBL/GenBank/DDBJ whole genome shotgun (WGS) entry which is preliminary data.</text>
</comment>
<dbReference type="OrthoDB" id="1718934at2759"/>
<gene>
    <name evidence="1" type="ORF">GIB67_028998</name>
</gene>
<dbReference type="GO" id="GO:0070476">
    <property type="term" value="P:rRNA (guanine-N7)-methylation"/>
    <property type="evidence" value="ECO:0007669"/>
    <property type="project" value="InterPro"/>
</dbReference>
<dbReference type="Gene3D" id="3.40.50.150">
    <property type="entry name" value="Vaccinia Virus protein VP39"/>
    <property type="match status" value="2"/>
</dbReference>
<proteinExistence type="predicted"/>
<dbReference type="InterPro" id="IPR029063">
    <property type="entry name" value="SAM-dependent_MTases_sf"/>
</dbReference>
<dbReference type="Proteomes" id="UP000541444">
    <property type="component" value="Unassembled WGS sequence"/>
</dbReference>
<dbReference type="AlphaFoldDB" id="A0A7J7N679"/>
<organism evidence="1 2">
    <name type="scientific">Kingdonia uniflora</name>
    <dbReference type="NCBI Taxonomy" id="39325"/>
    <lineage>
        <taxon>Eukaryota</taxon>
        <taxon>Viridiplantae</taxon>
        <taxon>Streptophyta</taxon>
        <taxon>Embryophyta</taxon>
        <taxon>Tracheophyta</taxon>
        <taxon>Spermatophyta</taxon>
        <taxon>Magnoliopsida</taxon>
        <taxon>Ranunculales</taxon>
        <taxon>Circaeasteraceae</taxon>
        <taxon>Kingdonia</taxon>
    </lineage>
</organism>
<dbReference type="PANTHER" id="PTHR12734">
    <property type="entry name" value="METHYLTRANSFERASE-RELATED"/>
    <property type="match status" value="1"/>
</dbReference>
<dbReference type="GO" id="GO:0005730">
    <property type="term" value="C:nucleolus"/>
    <property type="evidence" value="ECO:0007669"/>
    <property type="project" value="TreeGrafter"/>
</dbReference>
<sequence length="152" mass="17569">MYLSPEFQAPPEIYYNDTEARKYISSSHMVQTQWKLSEKALELLGLPHHGLPRLHLDIGLSEETLSLNGQQWIGLDILSSMLSIFLFWRKLSERVLKLLGLPHHELPHLLLDIGCGSRLSGETLSENGQQWISFDISNIMLNIFVFWLWIRA</sequence>
<reference evidence="1 2" key="1">
    <citation type="journal article" date="2020" name="IScience">
        <title>Genome Sequencing of the Endangered Kingdonia uniflora (Circaeasteraceae, Ranunculales) Reveals Potential Mechanisms of Evolutionary Specialization.</title>
        <authorList>
            <person name="Sun Y."/>
            <person name="Deng T."/>
            <person name="Zhang A."/>
            <person name="Moore M.J."/>
            <person name="Landis J.B."/>
            <person name="Lin N."/>
            <person name="Zhang H."/>
            <person name="Zhang X."/>
            <person name="Huang J."/>
            <person name="Zhang X."/>
            <person name="Sun H."/>
            <person name="Wang H."/>
        </authorList>
    </citation>
    <scope>NUCLEOTIDE SEQUENCE [LARGE SCALE GENOMIC DNA]</scope>
    <source>
        <strain evidence="1">TB1705</strain>
        <tissue evidence="1">Leaf</tissue>
    </source>
</reference>
<keyword evidence="2" id="KW-1185">Reference proteome</keyword>